<comment type="caution">
    <text evidence="2">The sequence shown here is derived from an EMBL/GenBank/DDBJ whole genome shotgun (WGS) entry which is preliminary data.</text>
</comment>
<dbReference type="Proteomes" id="UP000265520">
    <property type="component" value="Unassembled WGS sequence"/>
</dbReference>
<feature type="non-terminal residue" evidence="2">
    <location>
        <position position="65"/>
    </location>
</feature>
<dbReference type="AlphaFoldDB" id="A0A392SHB8"/>
<proteinExistence type="predicted"/>
<keyword evidence="3" id="KW-1185">Reference proteome</keyword>
<dbReference type="EMBL" id="LXQA010384138">
    <property type="protein sequence ID" value="MCI48271.1"/>
    <property type="molecule type" value="Genomic_DNA"/>
</dbReference>
<evidence type="ECO:0000256" key="1">
    <source>
        <dbReference type="SAM" id="MobiDB-lite"/>
    </source>
</evidence>
<sequence>MKSPKESVHQTNVVSDAMPSAREEGLENTLIPDSPENVTVPEKEKSPDQVMTGNASDDNTVVNSQ</sequence>
<accession>A0A392SHB8</accession>
<evidence type="ECO:0000313" key="2">
    <source>
        <dbReference type="EMBL" id="MCI48271.1"/>
    </source>
</evidence>
<protein>
    <submittedName>
        <fullName evidence="2">Uncharacterized protein</fullName>
    </submittedName>
</protein>
<feature type="compositionally biased region" description="Polar residues" evidence="1">
    <location>
        <begin position="49"/>
        <end position="65"/>
    </location>
</feature>
<organism evidence="2 3">
    <name type="scientific">Trifolium medium</name>
    <dbReference type="NCBI Taxonomy" id="97028"/>
    <lineage>
        <taxon>Eukaryota</taxon>
        <taxon>Viridiplantae</taxon>
        <taxon>Streptophyta</taxon>
        <taxon>Embryophyta</taxon>
        <taxon>Tracheophyta</taxon>
        <taxon>Spermatophyta</taxon>
        <taxon>Magnoliopsida</taxon>
        <taxon>eudicotyledons</taxon>
        <taxon>Gunneridae</taxon>
        <taxon>Pentapetalae</taxon>
        <taxon>rosids</taxon>
        <taxon>fabids</taxon>
        <taxon>Fabales</taxon>
        <taxon>Fabaceae</taxon>
        <taxon>Papilionoideae</taxon>
        <taxon>50 kb inversion clade</taxon>
        <taxon>NPAAA clade</taxon>
        <taxon>Hologalegina</taxon>
        <taxon>IRL clade</taxon>
        <taxon>Trifolieae</taxon>
        <taxon>Trifolium</taxon>
    </lineage>
</organism>
<name>A0A392SHB8_9FABA</name>
<feature type="region of interest" description="Disordered" evidence="1">
    <location>
        <begin position="1"/>
        <end position="65"/>
    </location>
</feature>
<evidence type="ECO:0000313" key="3">
    <source>
        <dbReference type="Proteomes" id="UP000265520"/>
    </source>
</evidence>
<reference evidence="2 3" key="1">
    <citation type="journal article" date="2018" name="Front. Plant Sci.">
        <title>Red Clover (Trifolium pratense) and Zigzag Clover (T. medium) - A Picture of Genomic Similarities and Differences.</title>
        <authorList>
            <person name="Dluhosova J."/>
            <person name="Istvanek J."/>
            <person name="Nedelnik J."/>
            <person name="Repkova J."/>
        </authorList>
    </citation>
    <scope>NUCLEOTIDE SEQUENCE [LARGE SCALE GENOMIC DNA]</scope>
    <source>
        <strain evidence="3">cv. 10/8</strain>
        <tissue evidence="2">Leaf</tissue>
    </source>
</reference>